<name>A0A0W0GF31_MONRR</name>
<protein>
    <recommendedName>
        <fullName evidence="9">Transposase-like protein</fullName>
    </recommendedName>
</protein>
<evidence type="ECO:0000256" key="3">
    <source>
        <dbReference type="ARBA" id="ARBA00022771"/>
    </source>
</evidence>
<dbReference type="AlphaFoldDB" id="A0A0W0GF31"/>
<comment type="subcellular location">
    <subcellularLocation>
        <location evidence="1">Nucleus</location>
    </subcellularLocation>
</comment>
<dbReference type="InterPro" id="IPR052035">
    <property type="entry name" value="ZnF_BED_domain_contain"/>
</dbReference>
<feature type="compositionally biased region" description="Acidic residues" evidence="6">
    <location>
        <begin position="55"/>
        <end position="65"/>
    </location>
</feature>
<feature type="compositionally biased region" description="Polar residues" evidence="6">
    <location>
        <begin position="687"/>
        <end position="699"/>
    </location>
</feature>
<evidence type="ECO:0000313" key="8">
    <source>
        <dbReference type="Proteomes" id="UP000054988"/>
    </source>
</evidence>
<dbReference type="Proteomes" id="UP000054988">
    <property type="component" value="Unassembled WGS sequence"/>
</dbReference>
<organism evidence="7 8">
    <name type="scientific">Moniliophthora roreri</name>
    <name type="common">Frosty pod rot fungus</name>
    <name type="synonym">Monilia roreri</name>
    <dbReference type="NCBI Taxonomy" id="221103"/>
    <lineage>
        <taxon>Eukaryota</taxon>
        <taxon>Fungi</taxon>
        <taxon>Dikarya</taxon>
        <taxon>Basidiomycota</taxon>
        <taxon>Agaricomycotina</taxon>
        <taxon>Agaricomycetes</taxon>
        <taxon>Agaricomycetidae</taxon>
        <taxon>Agaricales</taxon>
        <taxon>Marasmiineae</taxon>
        <taxon>Marasmiaceae</taxon>
        <taxon>Moniliophthora</taxon>
    </lineage>
</organism>
<dbReference type="EMBL" id="LATX01000123">
    <property type="protein sequence ID" value="KTB47138.1"/>
    <property type="molecule type" value="Genomic_DNA"/>
</dbReference>
<dbReference type="SUPFAM" id="SSF53098">
    <property type="entry name" value="Ribonuclease H-like"/>
    <property type="match status" value="1"/>
</dbReference>
<evidence type="ECO:0000256" key="1">
    <source>
        <dbReference type="ARBA" id="ARBA00004123"/>
    </source>
</evidence>
<comment type="caution">
    <text evidence="7">The sequence shown here is derived from an EMBL/GenBank/DDBJ whole genome shotgun (WGS) entry which is preliminary data.</text>
</comment>
<dbReference type="PANTHER" id="PTHR46481:SF10">
    <property type="entry name" value="ZINC FINGER BED DOMAIN-CONTAINING PROTEIN 39"/>
    <property type="match status" value="1"/>
</dbReference>
<evidence type="ECO:0000256" key="4">
    <source>
        <dbReference type="ARBA" id="ARBA00022833"/>
    </source>
</evidence>
<feature type="region of interest" description="Disordered" evidence="6">
    <location>
        <begin position="1"/>
        <end position="126"/>
    </location>
</feature>
<proteinExistence type="predicted"/>
<dbReference type="GO" id="GO:0005634">
    <property type="term" value="C:nucleus"/>
    <property type="evidence" value="ECO:0007669"/>
    <property type="project" value="UniProtKB-SubCell"/>
</dbReference>
<keyword evidence="5" id="KW-0539">Nucleus</keyword>
<dbReference type="GO" id="GO:0008270">
    <property type="term" value="F:zinc ion binding"/>
    <property type="evidence" value="ECO:0007669"/>
    <property type="project" value="UniProtKB-KW"/>
</dbReference>
<keyword evidence="4" id="KW-0862">Zinc</keyword>
<reference evidence="7 8" key="1">
    <citation type="submission" date="2015-12" db="EMBL/GenBank/DDBJ databases">
        <title>Draft genome sequence of Moniliophthora roreri, the causal agent of frosty pod rot of cacao.</title>
        <authorList>
            <person name="Aime M.C."/>
            <person name="Diaz-Valderrama J.R."/>
            <person name="Kijpornyongpan T."/>
            <person name="Phillips-Mora W."/>
        </authorList>
    </citation>
    <scope>NUCLEOTIDE SEQUENCE [LARGE SCALE GENOMIC DNA]</scope>
    <source>
        <strain evidence="7 8">MCA 2952</strain>
    </source>
</reference>
<evidence type="ECO:0000313" key="7">
    <source>
        <dbReference type="EMBL" id="KTB47138.1"/>
    </source>
</evidence>
<keyword evidence="2" id="KW-0479">Metal-binding</keyword>
<evidence type="ECO:0008006" key="9">
    <source>
        <dbReference type="Google" id="ProtNLM"/>
    </source>
</evidence>
<dbReference type="PANTHER" id="PTHR46481">
    <property type="entry name" value="ZINC FINGER BED DOMAIN-CONTAINING PROTEIN 4"/>
    <property type="match status" value="1"/>
</dbReference>
<feature type="region of interest" description="Disordered" evidence="6">
    <location>
        <begin position="685"/>
        <end position="722"/>
    </location>
</feature>
<accession>A0A0W0GF31</accession>
<gene>
    <name evidence="7" type="ORF">WG66_282</name>
</gene>
<keyword evidence="3" id="KW-0863">Zinc-finger</keyword>
<dbReference type="InterPro" id="IPR012337">
    <property type="entry name" value="RNaseH-like_sf"/>
</dbReference>
<feature type="compositionally biased region" description="Polar residues" evidence="6">
    <location>
        <begin position="97"/>
        <end position="124"/>
    </location>
</feature>
<feature type="compositionally biased region" description="Basic and acidic residues" evidence="6">
    <location>
        <begin position="1"/>
        <end position="10"/>
    </location>
</feature>
<evidence type="ECO:0000256" key="6">
    <source>
        <dbReference type="SAM" id="MobiDB-lite"/>
    </source>
</evidence>
<evidence type="ECO:0000256" key="2">
    <source>
        <dbReference type="ARBA" id="ARBA00022723"/>
    </source>
</evidence>
<dbReference type="eggNOG" id="KOG1121">
    <property type="taxonomic scope" value="Eukaryota"/>
</dbReference>
<sequence length="852" mass="96535">MARGERDKPDPSVIVADGEKRSTRAKAPTRPYDDVINPDTKSTSTSKRKTSEVTEPIELDSDIDEVPPPKRSKRKPATTTVPISSAEEELSLEDGTPQEQNASTEVTGNSTGTGEQQPSSSTPGTAPVHVQLIPAAIERNNPTADLKHFFSSVYNALNTKGVMAPHWDCTICTKAKASQTRFVKDPSTGRWHLESSHRGAYLKWCDENNFQSMLPKDSKARWVAERASKNLTQTSLNLPAAPLKEVKIPYSDWNLLRAALKWLAKTDQPLSALEDVDFVTMMEIAARAPDGKIKLPDRHTTRQELLNWLGEVLRSIMAHLNSKHCTGQISLTCDAWDAENNDAYFATTAHWIDETVTSSLTIWKLRMALIGFVRLTGSHSGERLGQTLFKVVRRVGIEKRIGHVTCDNASNNDTMMEEFARLMDDWDFLSGERRLWCLAHIINLAVQAFIKTYSKSKHYDPQEPEVHEPSEKGDEVGKVRAITVKACGGSQRKEKFLDAQRQRGIEKPVHLLLDMKVRWSSTFIMTHRAWERREAVDHFLLALIMEEKKKDKRAKLEALEMTDEDWENLRMFNKLLQLADDSQHEFSADKYPTLHRGIPALETLHAAWSSRCDNEKYARFRNALTAGIEVIEKYYNLTSNSGVHILAMVLDPASKLSYFREHWSEDEQKEVDTYLRKVFRKRHEKLNATQDSSTMGHSSTQRRRKHLVDHDSDDESQQSSMPATATNIEAWEVEHNKWVQTPTEDIDDEASRVEWWGANSKLSSERAFSAGGLTITDQRNRLHGDVVEALQILKSLFKEDNGDAIFKQTHSSALESKLEEAEIEEGEAMKSVKQKEASFILELDVDCDEVLC</sequence>
<evidence type="ECO:0000256" key="5">
    <source>
        <dbReference type="ARBA" id="ARBA00023242"/>
    </source>
</evidence>